<proteinExistence type="predicted"/>
<dbReference type="AlphaFoldDB" id="A0A0W0GF01"/>
<dbReference type="EMBL" id="LATX01000127">
    <property type="protein sequence ID" value="KTB47127.1"/>
    <property type="molecule type" value="Genomic_DNA"/>
</dbReference>
<evidence type="ECO:0000313" key="2">
    <source>
        <dbReference type="Proteomes" id="UP000054988"/>
    </source>
</evidence>
<sequence length="486" mass="54294">MSSYTNPSVRTGLPPFNLPTQVFPDNAVHTEPFHPSTFELLYLLNSEHYDKEMTTAIENSSERNRALYGCLLFLRGQQRQMLENVTRLDRHMGMLAQHIIDDDSFTVTRAIAVPHPTLNIANLPLHIILPDTDPDGDRFATDEDINPNEPAFLQKVIAHRRGLRRATKIAKGQFLLQLRHSPPPLSPSTQTPNVPIVSVWDDEDAEQDDRVLPINSTLSDRIMHTMALLNEVQQELNVLCANWETTAPSTAWIISAQFATLIKLAISLDIVGTEEGLRELRDETIPAAHRLLTLIGEMIPRGTTPTMGMENNERPQDPPLGDGIVVDMGSPEGPRIFRRIDRETVMREPQWQGEWLVGGQPIVSNVSFNNRMSQPQTCSQDQPINVNISNPVLLDSGSNVHAHIEDSIKLPVYTSGRSTVAIMNAGAGSGMSSLSSIPIFDGDRNKFKEFKRLFLGYCELQNVVEGLTQKKLSDKDKKDKDKLAMC</sequence>
<dbReference type="Proteomes" id="UP000054988">
    <property type="component" value="Unassembled WGS sequence"/>
</dbReference>
<name>A0A0W0GF01_MONRR</name>
<gene>
    <name evidence="1" type="ORF">WG66_294</name>
</gene>
<organism evidence="1 2">
    <name type="scientific">Moniliophthora roreri</name>
    <name type="common">Frosty pod rot fungus</name>
    <name type="synonym">Monilia roreri</name>
    <dbReference type="NCBI Taxonomy" id="221103"/>
    <lineage>
        <taxon>Eukaryota</taxon>
        <taxon>Fungi</taxon>
        <taxon>Dikarya</taxon>
        <taxon>Basidiomycota</taxon>
        <taxon>Agaricomycotina</taxon>
        <taxon>Agaricomycetes</taxon>
        <taxon>Agaricomycetidae</taxon>
        <taxon>Agaricales</taxon>
        <taxon>Marasmiineae</taxon>
        <taxon>Marasmiaceae</taxon>
        <taxon>Moniliophthora</taxon>
    </lineage>
</organism>
<accession>A0A0W0GF01</accession>
<protein>
    <submittedName>
        <fullName evidence="1">Uncharacterized protein</fullName>
    </submittedName>
</protein>
<reference evidence="1 2" key="1">
    <citation type="submission" date="2015-12" db="EMBL/GenBank/DDBJ databases">
        <title>Draft genome sequence of Moniliophthora roreri, the causal agent of frosty pod rot of cacao.</title>
        <authorList>
            <person name="Aime M.C."/>
            <person name="Diaz-Valderrama J.R."/>
            <person name="Kijpornyongpan T."/>
            <person name="Phillips-Mora W."/>
        </authorList>
    </citation>
    <scope>NUCLEOTIDE SEQUENCE [LARGE SCALE GENOMIC DNA]</scope>
    <source>
        <strain evidence="1 2">MCA 2952</strain>
    </source>
</reference>
<evidence type="ECO:0000313" key="1">
    <source>
        <dbReference type="EMBL" id="KTB47127.1"/>
    </source>
</evidence>
<comment type="caution">
    <text evidence="1">The sequence shown here is derived from an EMBL/GenBank/DDBJ whole genome shotgun (WGS) entry which is preliminary data.</text>
</comment>